<evidence type="ECO:0000313" key="2">
    <source>
        <dbReference type="EMBL" id="OEU22887.1"/>
    </source>
</evidence>
<feature type="region of interest" description="Disordered" evidence="1">
    <location>
        <begin position="67"/>
        <end position="103"/>
    </location>
</feature>
<feature type="region of interest" description="Disordered" evidence="1">
    <location>
        <begin position="1"/>
        <end position="26"/>
    </location>
</feature>
<name>A0A1E7FXM0_9STRA</name>
<evidence type="ECO:0000256" key="1">
    <source>
        <dbReference type="SAM" id="MobiDB-lite"/>
    </source>
</evidence>
<dbReference type="OrthoDB" id="52987at2759"/>
<dbReference type="InParanoid" id="A0A1E7FXM0"/>
<gene>
    <name evidence="2" type="ORF">FRACYDRAFT_233051</name>
</gene>
<dbReference type="KEGG" id="fcy:FRACYDRAFT_233051"/>
<accession>A0A1E7FXM0</accession>
<dbReference type="Gene3D" id="3.80.10.10">
    <property type="entry name" value="Ribonuclease Inhibitor"/>
    <property type="match status" value="1"/>
</dbReference>
<organism evidence="2 3">
    <name type="scientific">Fragilariopsis cylindrus CCMP1102</name>
    <dbReference type="NCBI Taxonomy" id="635003"/>
    <lineage>
        <taxon>Eukaryota</taxon>
        <taxon>Sar</taxon>
        <taxon>Stramenopiles</taxon>
        <taxon>Ochrophyta</taxon>
        <taxon>Bacillariophyta</taxon>
        <taxon>Bacillariophyceae</taxon>
        <taxon>Bacillariophycidae</taxon>
        <taxon>Bacillariales</taxon>
        <taxon>Bacillariaceae</taxon>
        <taxon>Fragilariopsis</taxon>
    </lineage>
</organism>
<feature type="region of interest" description="Disordered" evidence="1">
    <location>
        <begin position="335"/>
        <end position="365"/>
    </location>
</feature>
<dbReference type="Proteomes" id="UP000095751">
    <property type="component" value="Unassembled WGS sequence"/>
</dbReference>
<dbReference type="AlphaFoldDB" id="A0A1E7FXM0"/>
<sequence>MTNDEPIIRNDNDRFILGAGGNSTQDKKVEEPIINSQSVWFPSFSSHGGFQGDDPFTKSCVESTESPTKVTEFDEGKSPGFVGSSHLPGDSIDSNPFHDSSVVSSHISDPPVISSHISDNNMDFNLFLDPYKFEHQRGLDNDLPSQNDELNVKILFPESKKDMSNKGRSNTGNVNPVEESDFHDPSVVSSHIADNNIVDFNPFHDPWTDAEDDKFEHQRGLDNDLPSLNDKLKGKILLPESKKHASSCSNTGNIYSAEETEAWWDPLDKDFFEKVVKDDIIEPDQRYIDCGSIEERNKQHNHHHNLLQKISNDCPKKEVKSAVQDFSLCTPIRGHHKPLQTSVNNPTGSDCSNDNTQTKKTSNQKYENNRKEKIFHWERYIGDFQIGTNITNTIFEARRRIMECQERSNRHEPSDVGVSYFGTSPSNEFSKSTINDRMFSYTSCQAFSTSTGHGAMSIRSDHSSPRRKLPVNSTVEAIRKSNLERHNFNDCASTLKLCIDNYSQRAFTTLMLELKGNVRVVELHVFRPWEENVERLRNTQDIDILFQTIRSLPNLKILNLANFLIEEIHDIALSQWQNESLHTIRIHLCTGTISERLLTVLAGLQALRDLTLEMNDSFPFHILLSSRTLESLSIVANDFHVDNLHAMEMITRLHRNRILKNLSIEPPLQVRAIKFLAAALRKNIGIERLKFSILPGNSADNNSVICELAHTLTCNTFLKSIVNINYSALNVKERTSDRVIKALSKNFTIKELLLFNEVPLFHSKKKRILEENKGDDILAIPAVFNCSGDDGGCHNRDGNECDYARMELKIGDCFSNTLREKMKGKTRR</sequence>
<proteinExistence type="predicted"/>
<keyword evidence="3" id="KW-1185">Reference proteome</keyword>
<dbReference type="InterPro" id="IPR032675">
    <property type="entry name" value="LRR_dom_sf"/>
</dbReference>
<feature type="region of interest" description="Disordered" evidence="1">
    <location>
        <begin position="161"/>
        <end position="183"/>
    </location>
</feature>
<feature type="compositionally biased region" description="Basic and acidic residues" evidence="1">
    <location>
        <begin position="1"/>
        <end position="14"/>
    </location>
</feature>
<reference evidence="2 3" key="1">
    <citation type="submission" date="2016-09" db="EMBL/GenBank/DDBJ databases">
        <title>Extensive genetic diversity and differential bi-allelic expression allows diatom success in the polar Southern Ocean.</title>
        <authorList>
            <consortium name="DOE Joint Genome Institute"/>
            <person name="Mock T."/>
            <person name="Otillar R.P."/>
            <person name="Strauss J."/>
            <person name="Dupont C."/>
            <person name="Frickenhaus S."/>
            <person name="Maumus F."/>
            <person name="Mcmullan M."/>
            <person name="Sanges R."/>
            <person name="Schmutz J."/>
            <person name="Toseland A."/>
            <person name="Valas R."/>
            <person name="Veluchamy A."/>
            <person name="Ward B.J."/>
            <person name="Allen A."/>
            <person name="Barry K."/>
            <person name="Falciatore A."/>
            <person name="Ferrante M."/>
            <person name="Fortunato A.E."/>
            <person name="Gloeckner G."/>
            <person name="Gruber A."/>
            <person name="Hipkin R."/>
            <person name="Janech M."/>
            <person name="Kroth P."/>
            <person name="Leese F."/>
            <person name="Lindquist E."/>
            <person name="Lyon B.R."/>
            <person name="Martin J."/>
            <person name="Mayer C."/>
            <person name="Parker M."/>
            <person name="Quesneville H."/>
            <person name="Raymond J."/>
            <person name="Uhlig C."/>
            <person name="Valentin K.U."/>
            <person name="Worden A.Z."/>
            <person name="Armbrust E.V."/>
            <person name="Bowler C."/>
            <person name="Green B."/>
            <person name="Moulton V."/>
            <person name="Van Oosterhout C."/>
            <person name="Grigoriev I."/>
        </authorList>
    </citation>
    <scope>NUCLEOTIDE SEQUENCE [LARGE SCALE GENOMIC DNA]</scope>
    <source>
        <strain evidence="2 3">CCMP1102</strain>
    </source>
</reference>
<evidence type="ECO:0000313" key="3">
    <source>
        <dbReference type="Proteomes" id="UP000095751"/>
    </source>
</evidence>
<dbReference type="SUPFAM" id="SSF52047">
    <property type="entry name" value="RNI-like"/>
    <property type="match status" value="1"/>
</dbReference>
<feature type="compositionally biased region" description="Polar residues" evidence="1">
    <location>
        <begin position="339"/>
        <end position="365"/>
    </location>
</feature>
<dbReference type="EMBL" id="KV784353">
    <property type="protein sequence ID" value="OEU22887.1"/>
    <property type="molecule type" value="Genomic_DNA"/>
</dbReference>
<protein>
    <submittedName>
        <fullName evidence="2">Uncharacterized protein</fullName>
    </submittedName>
</protein>